<proteinExistence type="predicted"/>
<dbReference type="KEGG" id="ehn:H9Q80_01240"/>
<dbReference type="InterPro" id="IPR011664">
    <property type="entry name" value="Abi_system_AbiD/AbiF-like"/>
</dbReference>
<sequence length="304" mass="36459">MEDEKSKLKEALTFETQLKHLMIDKKLKVGNKSNALKVLKKENYYRLSGYWINFVDNNDIFYQYITFEQIYSIYKFDKVLRGMIIEIINDVEVYFKTRLANYFSLAYGADGYMDDSNFKEIAKNKHRNLLKKIEDLKNNNPNNLIIKHHKTKYGGDMPLWVVIELLSFGNVSKLFSMMTNEDKKNMVKQSYKNISYTYIESFYHAIAYFRNQCCHFHRLYDVKHTIKMLLYKTPFYDPDKDNSSTFYFIYVIILLNPNHDLGKRLIFRLLSEFKKTKVDKKKYGFPYNWKEILEKANGYCIDIH</sequence>
<dbReference type="RefSeq" id="WP_158552273.1">
    <property type="nucleotide sequence ID" value="NZ_CP060636.1"/>
</dbReference>
<dbReference type="Pfam" id="PF07751">
    <property type="entry name" value="Abi_2"/>
    <property type="match status" value="1"/>
</dbReference>
<name>A0A7G9GP79_9FIRM</name>
<organism evidence="1 2">
    <name type="scientific">[Eubacterium] hominis</name>
    <dbReference type="NCBI Taxonomy" id="2764325"/>
    <lineage>
        <taxon>Bacteria</taxon>
        <taxon>Bacillati</taxon>
        <taxon>Bacillota</taxon>
        <taxon>Erysipelotrichia</taxon>
        <taxon>Erysipelotrichales</taxon>
        <taxon>Erysipelotrichaceae</taxon>
        <taxon>Amedibacillus</taxon>
    </lineage>
</organism>
<evidence type="ECO:0000313" key="1">
    <source>
        <dbReference type="EMBL" id="QNM12611.1"/>
    </source>
</evidence>
<dbReference type="Proteomes" id="UP000515856">
    <property type="component" value="Chromosome"/>
</dbReference>
<dbReference type="EMBL" id="CP060636">
    <property type="protein sequence ID" value="QNM12611.1"/>
    <property type="molecule type" value="Genomic_DNA"/>
</dbReference>
<reference evidence="1 2" key="1">
    <citation type="submission" date="2020-08" db="EMBL/GenBank/DDBJ databases">
        <authorList>
            <person name="Liu C."/>
            <person name="Sun Q."/>
        </authorList>
    </citation>
    <scope>NUCLEOTIDE SEQUENCE [LARGE SCALE GENOMIC DNA]</scope>
    <source>
        <strain evidence="1 2">NSJ-61</strain>
    </source>
</reference>
<dbReference type="AlphaFoldDB" id="A0A7G9GP79"/>
<protein>
    <submittedName>
        <fullName evidence="1">Abi family protein</fullName>
    </submittedName>
</protein>
<accession>A0A7G9GP79</accession>
<gene>
    <name evidence="1" type="ORF">H9Q80_01240</name>
</gene>
<keyword evidence="2" id="KW-1185">Reference proteome</keyword>
<evidence type="ECO:0000313" key="2">
    <source>
        <dbReference type="Proteomes" id="UP000515856"/>
    </source>
</evidence>